<dbReference type="InterPro" id="IPR032473">
    <property type="entry name" value="Argonaute_Mid_dom"/>
</dbReference>
<dbReference type="Gene3D" id="2.170.260.10">
    <property type="entry name" value="paz domain"/>
    <property type="match status" value="1"/>
</dbReference>
<dbReference type="CDD" id="cd02846">
    <property type="entry name" value="PAZ_argonaute_like"/>
    <property type="match status" value="1"/>
</dbReference>
<dbReference type="Pfam" id="PF16487">
    <property type="entry name" value="ArgoMid"/>
    <property type="match status" value="1"/>
</dbReference>
<sequence>MPKGGRGRGRAKGKGRAQLLAHGESLCPARRPDISLVAEQPTGEDDDEKSAHKVPSNKEIVTEKTAGSLEGATAVTQVEEQLSQATLTSSVGYTKRAEELQFPRRPGYGKIGRPINLHANFFALSLPRNDFIYHYDVTITPEAVKHVHREIMELVYKKYAGEAFGKARPAFDGSRNLYTMKDLPVGRDGVKLVVALPSRDEKREKRGFTVSIKFAAKIYLKELKEFLSGKGAGTRPQDSLMTLDIILRHIPSFKFESVGKGIFCPPNSRSVDLGDGIDLRFGFYQSVRHSEWKTVLVNVDVSAKAFYKEQPLVDFLRQIFNIGVQDLDNPRLFDNKRLFHQLKDAIIGLKVATNHLGQVKRKFVIGRITKPANQASFPCDGKEVTVADYMKQKYGITLRYPNLPCVTRPTQYAQFPLEVLDVVPCVRKKITDDQKVKMIKQTARPAKQREEDIKSWAEKLEEINRDYLSNEFGMEMKPQLADVQGRVLPPPILSVGGQDNRLTPRDGSWDMRNKQFYSGVGIHCWAVVLFMNENFCRSEAVRNFASTFQSVASREGLRVTSDPVTVKYERPTKVEDLLCSLKTEHHNLQFIFCVLPDTKKPLYGEIKRVADNVIGVVTQCVQSKFVQTPKPQVISNICMKINAKLGGINHIICKDVQAPVFKEPVIVFGADVTHPQAGDSISPSVAAVVASVDLKASQYTAIVRAQVTKKTKPSKKTATVEIIDNLDQIVKELLVRYYRRAKCKPTKILFYRDGVSEGQFEQVYMYELRAIQKACMELPGKYRPGITLVVVQKRHHARFFCADAADRSGKAGNIPAGTAVDRGVVHPYEFDFYLCSHFGIQGTSRPTHYHVLHDDNQFTADHLQQVTNELCYTFARCTRSVSIPSPVYYAHLVAFRARYHMHTEKFYNGRKPKSQEEILRIVNDDIKVEEKHSHTMYFT</sequence>
<dbReference type="Pfam" id="PF02170">
    <property type="entry name" value="PAZ"/>
    <property type="match status" value="1"/>
</dbReference>
<dbReference type="InterPro" id="IPR032472">
    <property type="entry name" value="ArgoL2"/>
</dbReference>
<keyword evidence="5" id="KW-1185">Reference proteome</keyword>
<organism evidence="4 5">
    <name type="scientific">Paramuricea clavata</name>
    <name type="common">Red gorgonian</name>
    <name type="synonym">Violescent sea-whip</name>
    <dbReference type="NCBI Taxonomy" id="317549"/>
    <lineage>
        <taxon>Eukaryota</taxon>
        <taxon>Metazoa</taxon>
        <taxon>Cnidaria</taxon>
        <taxon>Anthozoa</taxon>
        <taxon>Octocorallia</taxon>
        <taxon>Malacalcyonacea</taxon>
        <taxon>Plexauridae</taxon>
        <taxon>Paramuricea</taxon>
    </lineage>
</organism>
<comment type="caution">
    <text evidence="4">The sequence shown here is derived from an EMBL/GenBank/DDBJ whole genome shotgun (WGS) entry which is preliminary data.</text>
</comment>
<dbReference type="InterPro" id="IPR014811">
    <property type="entry name" value="ArgoL1"/>
</dbReference>
<dbReference type="SUPFAM" id="SSF101690">
    <property type="entry name" value="PAZ domain"/>
    <property type="match status" value="1"/>
</dbReference>
<comment type="similarity">
    <text evidence="1">Belongs to the argonaute family.</text>
</comment>
<dbReference type="PROSITE" id="PS50822">
    <property type="entry name" value="PIWI"/>
    <property type="match status" value="1"/>
</dbReference>
<dbReference type="CDD" id="cd04657">
    <property type="entry name" value="Piwi_ago-like"/>
    <property type="match status" value="1"/>
</dbReference>
<evidence type="ECO:0000259" key="2">
    <source>
        <dbReference type="PROSITE" id="PS50821"/>
    </source>
</evidence>
<dbReference type="Gene3D" id="3.30.420.10">
    <property type="entry name" value="Ribonuclease H-like superfamily/Ribonuclease H"/>
    <property type="match status" value="1"/>
</dbReference>
<dbReference type="InterPro" id="IPR003165">
    <property type="entry name" value="Piwi"/>
</dbReference>
<dbReference type="SMART" id="SM00949">
    <property type="entry name" value="PAZ"/>
    <property type="match status" value="1"/>
</dbReference>
<dbReference type="OrthoDB" id="10252740at2759"/>
<dbReference type="InterPro" id="IPR036397">
    <property type="entry name" value="RNaseH_sf"/>
</dbReference>
<dbReference type="PROSITE" id="PS50821">
    <property type="entry name" value="PAZ"/>
    <property type="match status" value="1"/>
</dbReference>
<dbReference type="Proteomes" id="UP001152795">
    <property type="component" value="Unassembled WGS sequence"/>
</dbReference>
<dbReference type="InterPro" id="IPR032474">
    <property type="entry name" value="Argonaute_N"/>
</dbReference>
<evidence type="ECO:0000259" key="3">
    <source>
        <dbReference type="PROSITE" id="PS50822"/>
    </source>
</evidence>
<dbReference type="Pfam" id="PF02171">
    <property type="entry name" value="Piwi"/>
    <property type="match status" value="1"/>
</dbReference>
<dbReference type="Pfam" id="PF08699">
    <property type="entry name" value="ArgoL1"/>
    <property type="match status" value="1"/>
</dbReference>
<dbReference type="SUPFAM" id="SSF53098">
    <property type="entry name" value="Ribonuclease H-like"/>
    <property type="match status" value="1"/>
</dbReference>
<dbReference type="Pfam" id="PF16488">
    <property type="entry name" value="ArgoL2"/>
    <property type="match status" value="1"/>
</dbReference>
<dbReference type="SMART" id="SM00950">
    <property type="entry name" value="Piwi"/>
    <property type="match status" value="1"/>
</dbReference>
<dbReference type="SMART" id="SM01163">
    <property type="entry name" value="DUF1785"/>
    <property type="match status" value="1"/>
</dbReference>
<gene>
    <name evidence="4" type="ORF">PACLA_8A010163</name>
</gene>
<dbReference type="GO" id="GO:0003723">
    <property type="term" value="F:RNA binding"/>
    <property type="evidence" value="ECO:0007669"/>
    <property type="project" value="InterPro"/>
</dbReference>
<dbReference type="InterPro" id="IPR045246">
    <property type="entry name" value="Piwi_ago-like"/>
</dbReference>
<evidence type="ECO:0000256" key="1">
    <source>
        <dbReference type="RuleBase" id="RU361178"/>
    </source>
</evidence>
<dbReference type="InterPro" id="IPR003100">
    <property type="entry name" value="PAZ_dom"/>
</dbReference>
<feature type="domain" description="Piwi" evidence="3">
    <location>
        <begin position="590"/>
        <end position="902"/>
    </location>
</feature>
<evidence type="ECO:0000313" key="5">
    <source>
        <dbReference type="Proteomes" id="UP001152795"/>
    </source>
</evidence>
<dbReference type="Pfam" id="PF16486">
    <property type="entry name" value="ArgoN"/>
    <property type="match status" value="1"/>
</dbReference>
<proteinExistence type="inferred from homology"/>
<dbReference type="AlphaFoldDB" id="A0A7D9HG59"/>
<reference evidence="4" key="1">
    <citation type="submission" date="2020-04" db="EMBL/GenBank/DDBJ databases">
        <authorList>
            <person name="Alioto T."/>
            <person name="Alioto T."/>
            <person name="Gomez Garrido J."/>
        </authorList>
    </citation>
    <scope>NUCLEOTIDE SEQUENCE</scope>
    <source>
        <strain evidence="4">A484AB</strain>
    </source>
</reference>
<name>A0A7D9HG59_PARCT</name>
<protein>
    <submittedName>
        <fullName evidence="4">Argonaute-2-like isoform X2</fullName>
    </submittedName>
</protein>
<dbReference type="Gene3D" id="3.40.50.2300">
    <property type="match status" value="1"/>
</dbReference>
<dbReference type="InterPro" id="IPR012337">
    <property type="entry name" value="RNaseH-like_sf"/>
</dbReference>
<accession>A0A7D9HG59</accession>
<feature type="domain" description="PAZ" evidence="2">
    <location>
        <begin position="311"/>
        <end position="424"/>
    </location>
</feature>
<dbReference type="InterPro" id="IPR036085">
    <property type="entry name" value="PAZ_dom_sf"/>
</dbReference>
<evidence type="ECO:0000313" key="4">
    <source>
        <dbReference type="EMBL" id="CAB3983934.1"/>
    </source>
</evidence>
<dbReference type="EMBL" id="CACRXK020000677">
    <property type="protein sequence ID" value="CAB3983934.1"/>
    <property type="molecule type" value="Genomic_DNA"/>
</dbReference>
<dbReference type="PANTHER" id="PTHR22891">
    <property type="entry name" value="EUKARYOTIC TRANSLATION INITIATION FACTOR 2C"/>
    <property type="match status" value="1"/>
</dbReference>